<dbReference type="Pfam" id="PF00067">
    <property type="entry name" value="p450"/>
    <property type="match status" value="1"/>
</dbReference>
<dbReference type="KEGG" id="mcoo:MCOO_17710"/>
<dbReference type="PANTHER" id="PTHR24291:SF50">
    <property type="entry name" value="BIFUNCTIONAL ALBAFLAVENONE MONOOXYGENASE_TERPENE SYNTHASE"/>
    <property type="match status" value="1"/>
</dbReference>
<reference evidence="8 9" key="1">
    <citation type="journal article" date="2019" name="Emerg. Microbes Infect.">
        <title>Comprehensive subspecies identification of 175 nontuberculous mycobacteria species based on 7547 genomic profiles.</title>
        <authorList>
            <person name="Matsumoto Y."/>
            <person name="Kinjo T."/>
            <person name="Motooka D."/>
            <person name="Nabeya D."/>
            <person name="Jung N."/>
            <person name="Uechi K."/>
            <person name="Horii T."/>
            <person name="Iida T."/>
            <person name="Fujita J."/>
            <person name="Nakamura S."/>
        </authorList>
    </citation>
    <scope>NUCLEOTIDE SEQUENCE [LARGE SCALE GENOMIC DNA]</scope>
    <source>
        <strain evidence="8 9">JCM 12404</strain>
    </source>
</reference>
<evidence type="ECO:0000256" key="5">
    <source>
        <dbReference type="ARBA" id="ARBA00023004"/>
    </source>
</evidence>
<evidence type="ECO:0000256" key="1">
    <source>
        <dbReference type="ARBA" id="ARBA00010617"/>
    </source>
</evidence>
<dbReference type="InterPro" id="IPR001128">
    <property type="entry name" value="Cyt_P450"/>
</dbReference>
<dbReference type="GO" id="GO:0004497">
    <property type="term" value="F:monooxygenase activity"/>
    <property type="evidence" value="ECO:0007669"/>
    <property type="project" value="UniProtKB-KW"/>
</dbReference>
<evidence type="ECO:0000313" key="9">
    <source>
        <dbReference type="Proteomes" id="UP000465866"/>
    </source>
</evidence>
<evidence type="ECO:0000256" key="4">
    <source>
        <dbReference type="ARBA" id="ARBA00023002"/>
    </source>
</evidence>
<evidence type="ECO:0000313" key="8">
    <source>
        <dbReference type="EMBL" id="BBX45756.1"/>
    </source>
</evidence>
<dbReference type="InterPro" id="IPR050196">
    <property type="entry name" value="Cytochrome_P450_Monoox"/>
</dbReference>
<name>A0A7I7KVI7_9MYCO</name>
<evidence type="ECO:0000256" key="6">
    <source>
        <dbReference type="ARBA" id="ARBA00023033"/>
    </source>
</evidence>
<comment type="similarity">
    <text evidence="1">Belongs to the cytochrome P450 family.</text>
</comment>
<gene>
    <name evidence="8" type="ORF">MCOO_17710</name>
</gene>
<dbReference type="EMBL" id="AP022569">
    <property type="protein sequence ID" value="BBX45756.1"/>
    <property type="molecule type" value="Genomic_DNA"/>
</dbReference>
<keyword evidence="3 7" id="KW-0479">Metal-binding</keyword>
<dbReference type="SUPFAM" id="SSF48264">
    <property type="entry name" value="Cytochrome P450"/>
    <property type="match status" value="1"/>
</dbReference>
<comment type="cofactor">
    <cofactor evidence="7">
        <name>heme</name>
        <dbReference type="ChEBI" id="CHEBI:30413"/>
    </cofactor>
</comment>
<protein>
    <submittedName>
        <fullName evidence="8">Cytochrome P450</fullName>
    </submittedName>
</protein>
<dbReference type="GO" id="GO:0020037">
    <property type="term" value="F:heme binding"/>
    <property type="evidence" value="ECO:0007669"/>
    <property type="project" value="InterPro"/>
</dbReference>
<dbReference type="GO" id="GO:0016705">
    <property type="term" value="F:oxidoreductase activity, acting on paired donors, with incorporation or reduction of molecular oxygen"/>
    <property type="evidence" value="ECO:0007669"/>
    <property type="project" value="InterPro"/>
</dbReference>
<dbReference type="PRINTS" id="PR00385">
    <property type="entry name" value="P450"/>
</dbReference>
<dbReference type="AlphaFoldDB" id="A0A7I7KVI7"/>
<keyword evidence="9" id="KW-1185">Reference proteome</keyword>
<keyword evidence="4" id="KW-0560">Oxidoreductase</keyword>
<organism evidence="8 9">
    <name type="scientific">Mycobacterium cookii</name>
    <dbReference type="NCBI Taxonomy" id="1775"/>
    <lineage>
        <taxon>Bacteria</taxon>
        <taxon>Bacillati</taxon>
        <taxon>Actinomycetota</taxon>
        <taxon>Actinomycetes</taxon>
        <taxon>Mycobacteriales</taxon>
        <taxon>Mycobacteriaceae</taxon>
        <taxon>Mycobacterium</taxon>
    </lineage>
</organism>
<evidence type="ECO:0000256" key="7">
    <source>
        <dbReference type="PIRSR" id="PIRSR602401-1"/>
    </source>
</evidence>
<evidence type="ECO:0000256" key="3">
    <source>
        <dbReference type="ARBA" id="ARBA00022723"/>
    </source>
</evidence>
<feature type="binding site" description="axial binding residue" evidence="7">
    <location>
        <position position="415"/>
    </location>
    <ligand>
        <name>heme</name>
        <dbReference type="ChEBI" id="CHEBI:30413"/>
    </ligand>
    <ligandPart>
        <name>Fe</name>
        <dbReference type="ChEBI" id="CHEBI:18248"/>
    </ligandPart>
</feature>
<dbReference type="GO" id="GO:0005506">
    <property type="term" value="F:iron ion binding"/>
    <property type="evidence" value="ECO:0007669"/>
    <property type="project" value="InterPro"/>
</dbReference>
<keyword evidence="2 7" id="KW-0349">Heme</keyword>
<sequence>MVCGDRDGILGPVTATVDRLQVGALPLAPKNPLPIRQVLKAARELHTGLTLLSEAGGPVTRFVPLPKFLAPALVLVSSPSGVRDVLGRADGLTERCLIHQEVRNVAGDNLFVLLNKEWAPRRRALQPVFTRHNVDGFGGHMTQAAQTFADHWREVGDIDLDAECRRLAMRSLGRSILGVDVNEFGDDIAQNMHVASTYATDRALRPVRAPRWLPTPSRRRARAAVATMRRVTRDILQACRADPTRDAPLVHALIAATDPDTGRTLSDDDICGELLIFMLSGHDTTATMLTYALWQLGHHPDMQDRVAAEVAEIGDRELTPHDVPRLAYTAQVLNESLRLCPPAAGVGRLALSDIEVDGYRVEAGTIVAVAISALHRDPALWDRPQVFDPDRFSPENSANRARWQFIPFAAGPRSCIGEHFAMLVSTLALATIVRTVRVGSTDKDFPLESPCTTVAKGPIPARVDARR</sequence>
<dbReference type="Proteomes" id="UP000465866">
    <property type="component" value="Chromosome"/>
</dbReference>
<accession>A0A7I7KVI7</accession>
<dbReference type="Gene3D" id="1.10.630.10">
    <property type="entry name" value="Cytochrome P450"/>
    <property type="match status" value="1"/>
</dbReference>
<keyword evidence="6" id="KW-0503">Monooxygenase</keyword>
<dbReference type="PANTHER" id="PTHR24291">
    <property type="entry name" value="CYTOCHROME P450 FAMILY 4"/>
    <property type="match status" value="1"/>
</dbReference>
<dbReference type="InterPro" id="IPR002401">
    <property type="entry name" value="Cyt_P450_E_grp-I"/>
</dbReference>
<keyword evidence="5 7" id="KW-0408">Iron</keyword>
<evidence type="ECO:0000256" key="2">
    <source>
        <dbReference type="ARBA" id="ARBA00022617"/>
    </source>
</evidence>
<proteinExistence type="inferred from homology"/>
<dbReference type="InterPro" id="IPR036396">
    <property type="entry name" value="Cyt_P450_sf"/>
</dbReference>
<dbReference type="PRINTS" id="PR00463">
    <property type="entry name" value="EP450I"/>
</dbReference>